<keyword evidence="3" id="KW-1185">Reference proteome</keyword>
<evidence type="ECO:0000313" key="2">
    <source>
        <dbReference type="EMBL" id="EDW47912.1"/>
    </source>
</evidence>
<protein>
    <submittedName>
        <fullName evidence="2">GM21571</fullName>
    </submittedName>
</protein>
<dbReference type="HOGENOM" id="CLU_1950999_0_0_1"/>
<gene>
    <name evidence="2" type="primary">Dsec\GM21571</name>
    <name evidence="2" type="ORF">Dsec_GM21571</name>
</gene>
<name>B4HRP8_DROSE</name>
<feature type="region of interest" description="Disordered" evidence="1">
    <location>
        <begin position="26"/>
        <end position="78"/>
    </location>
</feature>
<reference evidence="2 3" key="1">
    <citation type="journal article" date="2007" name="Nature">
        <title>Evolution of genes and genomes on the Drosophila phylogeny.</title>
        <authorList>
            <consortium name="Drosophila 12 Genomes Consortium"/>
            <person name="Clark A.G."/>
            <person name="Eisen M.B."/>
            <person name="Smith D.R."/>
            <person name="Bergman C.M."/>
            <person name="Oliver B."/>
            <person name="Markow T.A."/>
            <person name="Kaufman T.C."/>
            <person name="Kellis M."/>
            <person name="Gelbart W."/>
            <person name="Iyer V.N."/>
            <person name="Pollard D.A."/>
            <person name="Sackton T.B."/>
            <person name="Larracuente A.M."/>
            <person name="Singh N.D."/>
            <person name="Abad J.P."/>
            <person name="Abt D.N."/>
            <person name="Adryan B."/>
            <person name="Aguade M."/>
            <person name="Akashi H."/>
            <person name="Anderson W.W."/>
            <person name="Aquadro C.F."/>
            <person name="Ardell D.H."/>
            <person name="Arguello R."/>
            <person name="Artieri C.G."/>
            <person name="Barbash D.A."/>
            <person name="Barker D."/>
            <person name="Barsanti P."/>
            <person name="Batterham P."/>
            <person name="Batzoglou S."/>
            <person name="Begun D."/>
            <person name="Bhutkar A."/>
            <person name="Blanco E."/>
            <person name="Bosak S.A."/>
            <person name="Bradley R.K."/>
            <person name="Brand A.D."/>
            <person name="Brent M.R."/>
            <person name="Brooks A.N."/>
            <person name="Brown R.H."/>
            <person name="Butlin R.K."/>
            <person name="Caggese C."/>
            <person name="Calvi B.R."/>
            <person name="Bernardo de Carvalho A."/>
            <person name="Caspi A."/>
            <person name="Castrezana S."/>
            <person name="Celniker S.E."/>
            <person name="Chang J.L."/>
            <person name="Chapple C."/>
            <person name="Chatterji S."/>
            <person name="Chinwalla A."/>
            <person name="Civetta A."/>
            <person name="Clifton S.W."/>
            <person name="Comeron J.M."/>
            <person name="Costello J.C."/>
            <person name="Coyne J.A."/>
            <person name="Daub J."/>
            <person name="David R.G."/>
            <person name="Delcher A.L."/>
            <person name="Delehaunty K."/>
            <person name="Do C.B."/>
            <person name="Ebling H."/>
            <person name="Edwards K."/>
            <person name="Eickbush T."/>
            <person name="Evans J.D."/>
            <person name="Filipski A."/>
            <person name="Findeiss S."/>
            <person name="Freyhult E."/>
            <person name="Fulton L."/>
            <person name="Fulton R."/>
            <person name="Garcia A.C."/>
            <person name="Gardiner A."/>
            <person name="Garfield D.A."/>
            <person name="Garvin B.E."/>
            <person name="Gibson G."/>
            <person name="Gilbert D."/>
            <person name="Gnerre S."/>
            <person name="Godfrey J."/>
            <person name="Good R."/>
            <person name="Gotea V."/>
            <person name="Gravely B."/>
            <person name="Greenberg A.J."/>
            <person name="Griffiths-Jones S."/>
            <person name="Gross S."/>
            <person name="Guigo R."/>
            <person name="Gustafson E.A."/>
            <person name="Haerty W."/>
            <person name="Hahn M.W."/>
            <person name="Halligan D.L."/>
            <person name="Halpern A.L."/>
            <person name="Halter G.M."/>
            <person name="Han M.V."/>
            <person name="Heger A."/>
            <person name="Hillier L."/>
            <person name="Hinrichs A.S."/>
            <person name="Holmes I."/>
            <person name="Hoskins R.A."/>
            <person name="Hubisz M.J."/>
            <person name="Hultmark D."/>
            <person name="Huntley M.A."/>
            <person name="Jaffe D.B."/>
            <person name="Jagadeeshan S."/>
            <person name="Jeck W.R."/>
            <person name="Johnson J."/>
            <person name="Jones C.D."/>
            <person name="Jordan W.C."/>
            <person name="Karpen G.H."/>
            <person name="Kataoka E."/>
            <person name="Keightley P.D."/>
            <person name="Kheradpour P."/>
            <person name="Kirkness E.F."/>
            <person name="Koerich L.B."/>
            <person name="Kristiansen K."/>
            <person name="Kudrna D."/>
            <person name="Kulathinal R.J."/>
            <person name="Kumar S."/>
            <person name="Kwok R."/>
            <person name="Lander E."/>
            <person name="Langley C.H."/>
            <person name="Lapoint R."/>
            <person name="Lazzaro B.P."/>
            <person name="Lee S.J."/>
            <person name="Levesque L."/>
            <person name="Li R."/>
            <person name="Lin C.F."/>
            <person name="Lin M.F."/>
            <person name="Lindblad-Toh K."/>
            <person name="Llopart A."/>
            <person name="Long M."/>
            <person name="Low L."/>
            <person name="Lozovsky E."/>
            <person name="Lu J."/>
            <person name="Luo M."/>
            <person name="Machado C.A."/>
            <person name="Makalowski W."/>
            <person name="Marzo M."/>
            <person name="Matsuda M."/>
            <person name="Matzkin L."/>
            <person name="McAllister B."/>
            <person name="McBride C.S."/>
            <person name="McKernan B."/>
            <person name="McKernan K."/>
            <person name="Mendez-Lago M."/>
            <person name="Minx P."/>
            <person name="Mollenhauer M.U."/>
            <person name="Montooth K."/>
            <person name="Mount S.M."/>
            <person name="Mu X."/>
            <person name="Myers E."/>
            <person name="Negre B."/>
            <person name="Newfeld S."/>
            <person name="Nielsen R."/>
            <person name="Noor M.A."/>
            <person name="O'Grady P."/>
            <person name="Pachter L."/>
            <person name="Papaceit M."/>
            <person name="Parisi M.J."/>
            <person name="Parisi M."/>
            <person name="Parts L."/>
            <person name="Pedersen J.S."/>
            <person name="Pesole G."/>
            <person name="Phillippy A.M."/>
            <person name="Ponting C.P."/>
            <person name="Pop M."/>
            <person name="Porcelli D."/>
            <person name="Powell J.R."/>
            <person name="Prohaska S."/>
            <person name="Pruitt K."/>
            <person name="Puig M."/>
            <person name="Quesneville H."/>
            <person name="Ram K.R."/>
            <person name="Rand D."/>
            <person name="Rasmussen M.D."/>
            <person name="Reed L.K."/>
            <person name="Reenan R."/>
            <person name="Reily A."/>
            <person name="Remington K.A."/>
            <person name="Rieger T.T."/>
            <person name="Ritchie M.G."/>
            <person name="Robin C."/>
            <person name="Rogers Y.H."/>
            <person name="Rohde C."/>
            <person name="Rozas J."/>
            <person name="Rubenfield M.J."/>
            <person name="Ruiz A."/>
            <person name="Russo S."/>
            <person name="Salzberg S.L."/>
            <person name="Sanchez-Gracia A."/>
            <person name="Saranga D.J."/>
            <person name="Sato H."/>
            <person name="Schaeffer S.W."/>
            <person name="Schatz M.C."/>
            <person name="Schlenke T."/>
            <person name="Schwartz R."/>
            <person name="Segarra C."/>
            <person name="Singh R.S."/>
            <person name="Sirot L."/>
            <person name="Sirota M."/>
            <person name="Sisneros N.B."/>
            <person name="Smith C.D."/>
            <person name="Smith T.F."/>
            <person name="Spieth J."/>
            <person name="Stage D.E."/>
            <person name="Stark A."/>
            <person name="Stephan W."/>
            <person name="Strausberg R.L."/>
            <person name="Strempel S."/>
            <person name="Sturgill D."/>
            <person name="Sutton G."/>
            <person name="Sutton G.G."/>
            <person name="Tao W."/>
            <person name="Teichmann S."/>
            <person name="Tobari Y.N."/>
            <person name="Tomimura Y."/>
            <person name="Tsolas J.M."/>
            <person name="Valente V.L."/>
            <person name="Venter E."/>
            <person name="Venter J.C."/>
            <person name="Vicario S."/>
            <person name="Vieira F.G."/>
            <person name="Vilella A.J."/>
            <person name="Villasante A."/>
            <person name="Walenz B."/>
            <person name="Wang J."/>
            <person name="Wasserman M."/>
            <person name="Watts T."/>
            <person name="Wilson D."/>
            <person name="Wilson R.K."/>
            <person name="Wing R.A."/>
            <person name="Wolfner M.F."/>
            <person name="Wong A."/>
            <person name="Wong G.K."/>
            <person name="Wu C.I."/>
            <person name="Wu G."/>
            <person name="Yamamoto D."/>
            <person name="Yang H.P."/>
            <person name="Yang S.P."/>
            <person name="Yorke J.A."/>
            <person name="Yoshida K."/>
            <person name="Zdobnov E."/>
            <person name="Zhang P."/>
            <person name="Zhang Y."/>
            <person name="Zimin A.V."/>
            <person name="Baldwin J."/>
            <person name="Abdouelleil A."/>
            <person name="Abdulkadir J."/>
            <person name="Abebe A."/>
            <person name="Abera B."/>
            <person name="Abreu J."/>
            <person name="Acer S.C."/>
            <person name="Aftuck L."/>
            <person name="Alexander A."/>
            <person name="An P."/>
            <person name="Anderson E."/>
            <person name="Anderson S."/>
            <person name="Arachi H."/>
            <person name="Azer M."/>
            <person name="Bachantsang P."/>
            <person name="Barry A."/>
            <person name="Bayul T."/>
            <person name="Berlin A."/>
            <person name="Bessette D."/>
            <person name="Bloom T."/>
            <person name="Blye J."/>
            <person name="Boguslavskiy L."/>
            <person name="Bonnet C."/>
            <person name="Boukhgalter B."/>
            <person name="Bourzgui I."/>
            <person name="Brown A."/>
            <person name="Cahill P."/>
            <person name="Channer S."/>
            <person name="Cheshatsang Y."/>
            <person name="Chuda L."/>
            <person name="Citroen M."/>
            <person name="Collymore A."/>
            <person name="Cooke P."/>
            <person name="Costello M."/>
            <person name="D'Aco K."/>
            <person name="Daza R."/>
            <person name="De Haan G."/>
            <person name="DeGray S."/>
            <person name="DeMaso C."/>
            <person name="Dhargay N."/>
            <person name="Dooley K."/>
            <person name="Dooley E."/>
            <person name="Doricent M."/>
            <person name="Dorje P."/>
            <person name="Dorjee K."/>
            <person name="Dupes A."/>
            <person name="Elong R."/>
            <person name="Falk J."/>
            <person name="Farina A."/>
            <person name="Faro S."/>
            <person name="Ferguson D."/>
            <person name="Fisher S."/>
            <person name="Foley C.D."/>
            <person name="Franke A."/>
            <person name="Friedrich D."/>
            <person name="Gadbois L."/>
            <person name="Gearin G."/>
            <person name="Gearin C.R."/>
            <person name="Giannoukos G."/>
            <person name="Goode T."/>
            <person name="Graham J."/>
            <person name="Grandbois E."/>
            <person name="Grewal S."/>
            <person name="Gyaltsen K."/>
            <person name="Hafez N."/>
            <person name="Hagos B."/>
            <person name="Hall J."/>
            <person name="Henson C."/>
            <person name="Hollinger A."/>
            <person name="Honan T."/>
            <person name="Huard M.D."/>
            <person name="Hughes L."/>
            <person name="Hurhula B."/>
            <person name="Husby M.E."/>
            <person name="Kamat A."/>
            <person name="Kanga B."/>
            <person name="Kashin S."/>
            <person name="Khazanovich D."/>
            <person name="Kisner P."/>
            <person name="Lance K."/>
            <person name="Lara M."/>
            <person name="Lee W."/>
            <person name="Lennon N."/>
            <person name="Letendre F."/>
            <person name="LeVine R."/>
            <person name="Lipovsky A."/>
            <person name="Liu X."/>
            <person name="Liu J."/>
            <person name="Liu S."/>
            <person name="Lokyitsang T."/>
            <person name="Lokyitsang Y."/>
            <person name="Lubonja R."/>
            <person name="Lui A."/>
            <person name="MacDonald P."/>
            <person name="Magnisalis V."/>
            <person name="Maru K."/>
            <person name="Matthews C."/>
            <person name="McCusker W."/>
            <person name="McDonough S."/>
            <person name="Mehta T."/>
            <person name="Meldrim J."/>
            <person name="Meneus L."/>
            <person name="Mihai O."/>
            <person name="Mihalev A."/>
            <person name="Mihova T."/>
            <person name="Mittelman R."/>
            <person name="Mlenga V."/>
            <person name="Montmayeur A."/>
            <person name="Mulrain L."/>
            <person name="Navidi A."/>
            <person name="Naylor J."/>
            <person name="Negash T."/>
            <person name="Nguyen T."/>
            <person name="Nguyen N."/>
            <person name="Nicol R."/>
            <person name="Norbu C."/>
            <person name="Norbu N."/>
            <person name="Novod N."/>
            <person name="O'Neill B."/>
            <person name="Osman S."/>
            <person name="Markiewicz E."/>
            <person name="Oyono O.L."/>
            <person name="Patti C."/>
            <person name="Phunkhang P."/>
            <person name="Pierre F."/>
            <person name="Priest M."/>
            <person name="Raghuraman S."/>
            <person name="Rege F."/>
            <person name="Reyes R."/>
            <person name="Rise C."/>
            <person name="Rogov P."/>
            <person name="Ross K."/>
            <person name="Ryan E."/>
            <person name="Settipalli S."/>
            <person name="Shea T."/>
            <person name="Sherpa N."/>
            <person name="Shi L."/>
            <person name="Shih D."/>
            <person name="Sparrow T."/>
            <person name="Spaulding J."/>
            <person name="Stalker J."/>
            <person name="Stange-Thomann N."/>
            <person name="Stavropoulos S."/>
            <person name="Stone C."/>
            <person name="Strader C."/>
            <person name="Tesfaye S."/>
            <person name="Thomson T."/>
            <person name="Thoulutsang Y."/>
            <person name="Thoulutsang D."/>
            <person name="Topham K."/>
            <person name="Topping I."/>
            <person name="Tsamla T."/>
            <person name="Vassiliev H."/>
            <person name="Vo A."/>
            <person name="Wangchuk T."/>
            <person name="Wangdi T."/>
            <person name="Weiand M."/>
            <person name="Wilkinson J."/>
            <person name="Wilson A."/>
            <person name="Yadav S."/>
            <person name="Young G."/>
            <person name="Yu Q."/>
            <person name="Zembek L."/>
            <person name="Zhong D."/>
            <person name="Zimmer A."/>
            <person name="Zwirko Z."/>
            <person name="Jaffe D.B."/>
            <person name="Alvarez P."/>
            <person name="Brockman W."/>
            <person name="Butler J."/>
            <person name="Chin C."/>
            <person name="Gnerre S."/>
            <person name="Grabherr M."/>
            <person name="Kleber M."/>
            <person name="Mauceli E."/>
            <person name="MacCallum I."/>
        </authorList>
    </citation>
    <scope>NUCLEOTIDE SEQUENCE [LARGE SCALE GENOMIC DNA]</scope>
    <source>
        <strain evidence="3">Rob3c / Tucson 14021-0248.25</strain>
    </source>
</reference>
<sequence length="127" mass="13327">MAHRLPSGSSFSEVIGPRGWFMSTAAVGGRPNIRPPADRGPETALGYSFRPHSMPSSRVGQGEAELKPGTGSSERSLKPSVANGWGCGCGCGFGWCECECWWRSAYAATSPPNPALEIVAAVLKALC</sequence>
<organism evidence="3">
    <name type="scientific">Drosophila sechellia</name>
    <name type="common">Fruit fly</name>
    <dbReference type="NCBI Taxonomy" id="7238"/>
    <lineage>
        <taxon>Eukaryota</taxon>
        <taxon>Metazoa</taxon>
        <taxon>Ecdysozoa</taxon>
        <taxon>Arthropoda</taxon>
        <taxon>Hexapoda</taxon>
        <taxon>Insecta</taxon>
        <taxon>Pterygota</taxon>
        <taxon>Neoptera</taxon>
        <taxon>Endopterygota</taxon>
        <taxon>Diptera</taxon>
        <taxon>Brachycera</taxon>
        <taxon>Muscomorpha</taxon>
        <taxon>Ephydroidea</taxon>
        <taxon>Drosophilidae</taxon>
        <taxon>Drosophila</taxon>
        <taxon>Sophophora</taxon>
    </lineage>
</organism>
<dbReference type="PhylomeDB" id="B4HRP8"/>
<accession>B4HRP8</accession>
<dbReference type="Proteomes" id="UP000001292">
    <property type="component" value="Unassembled WGS sequence"/>
</dbReference>
<dbReference type="EMBL" id="CH480816">
    <property type="protein sequence ID" value="EDW47912.1"/>
    <property type="molecule type" value="Genomic_DNA"/>
</dbReference>
<evidence type="ECO:0000313" key="3">
    <source>
        <dbReference type="Proteomes" id="UP000001292"/>
    </source>
</evidence>
<proteinExistence type="predicted"/>
<dbReference type="AlphaFoldDB" id="B4HRP8"/>
<evidence type="ECO:0000256" key="1">
    <source>
        <dbReference type="SAM" id="MobiDB-lite"/>
    </source>
</evidence>